<comment type="similarity">
    <text evidence="1">Belongs to the herpesviridae UL92 family.</text>
</comment>
<feature type="region of interest" description="Disordered" evidence="2">
    <location>
        <begin position="1"/>
        <end position="35"/>
    </location>
</feature>
<dbReference type="Proteomes" id="UP000147540">
    <property type="component" value="Segment"/>
</dbReference>
<dbReference type="GeneID" id="65099681"/>
<protein>
    <submittedName>
        <fullName evidence="3">BDLF4</fullName>
    </submittedName>
</protein>
<dbReference type="EMBL" id="KP676001">
    <property type="protein sequence ID" value="ALF03255.1"/>
    <property type="molecule type" value="Genomic_DNA"/>
</dbReference>
<dbReference type="InterPro" id="IPR004289">
    <property type="entry name" value="Herpes_UL92"/>
</dbReference>
<evidence type="ECO:0000313" key="4">
    <source>
        <dbReference type="Proteomes" id="UP000147540"/>
    </source>
</evidence>
<proteinExistence type="inferred from homology"/>
<reference evidence="3 4" key="1">
    <citation type="journal article" date="2015" name="Virology">
        <title>The genomic sequence of lymphocryptovirus from cynomolgus macaque.</title>
        <authorList>
            <person name="Kamperschroer C."/>
            <person name="Gosink M.M."/>
            <person name="Kumpf S.W."/>
            <person name="O'Donnell L.M."/>
            <person name="Tartaro K.R."/>
        </authorList>
    </citation>
    <scope>NUCLEOTIDE SEQUENCE [LARGE SCALE GENOMIC DNA]</scope>
    <source>
        <strain evidence="3">Pfe-lcl-E3</strain>
    </source>
</reference>
<dbReference type="KEGG" id="vg:65099681"/>
<sequence>MSDQGRVSGRPRGAGRGGGERGRPPDGEGAPVGPNSRHLCSYSKLESHLPLTESMASVFACWGCGEYHVCDGSPECTLIETHEGVVCALTGNCMGPHLQPALRPWTEIRQDTQEQREKWEPDQVQGLVRNVVNHLYHYFLNENVIPGVSEAIFDQDGALRPHIPALVSFVFPCCLSLFRGAYSDKAVDVVLSLYIHVIISIYSQKTVYGALLFKSTRNKRYDSVAKRMRELWMSTLTTRC</sequence>
<name>A0A0S0BW18_9GAMA</name>
<evidence type="ECO:0000256" key="2">
    <source>
        <dbReference type="SAM" id="MobiDB-lite"/>
    </source>
</evidence>
<dbReference type="RefSeq" id="YP_010084684.1">
    <property type="nucleotide sequence ID" value="NC_055142.1"/>
</dbReference>
<organism evidence="3 4">
    <name type="scientific">macacine gammaherpesvirus 10</name>
    <dbReference type="NCBI Taxonomy" id="2560569"/>
    <lineage>
        <taxon>Viruses</taxon>
        <taxon>Duplodnaviria</taxon>
        <taxon>Heunggongvirae</taxon>
        <taxon>Peploviricota</taxon>
        <taxon>Herviviricetes</taxon>
        <taxon>Herpesvirales</taxon>
        <taxon>Orthoherpesviridae</taxon>
        <taxon>Gammaherpesvirinae</taxon>
        <taxon>Lymphocryptovirus</taxon>
        <taxon>Lymphocryptovirus macacinegamma10</taxon>
    </lineage>
</organism>
<evidence type="ECO:0000313" key="3">
    <source>
        <dbReference type="EMBL" id="ALF03255.1"/>
    </source>
</evidence>
<dbReference type="Pfam" id="PF03048">
    <property type="entry name" value="Herpes_UL92"/>
    <property type="match status" value="1"/>
</dbReference>
<keyword evidence="4" id="KW-1185">Reference proteome</keyword>
<gene>
    <name evidence="3" type="primary">BDLF4</name>
</gene>
<accession>A0A0S0BW18</accession>
<evidence type="ECO:0000256" key="1">
    <source>
        <dbReference type="ARBA" id="ARBA00009153"/>
    </source>
</evidence>